<keyword evidence="19" id="KW-0520">NAD</keyword>
<dbReference type="PRINTS" id="PR00406">
    <property type="entry name" value="CYTB5RDTASE"/>
</dbReference>
<evidence type="ECO:0000256" key="16">
    <source>
        <dbReference type="ARBA" id="ARBA00022827"/>
    </source>
</evidence>
<dbReference type="EC" id="1.6.2.2" evidence="7"/>
<dbReference type="InterPro" id="IPR001709">
    <property type="entry name" value="Flavoprot_Pyr_Nucl_cyt_Rdtase"/>
</dbReference>
<keyword evidence="10" id="KW-0285">Flavoprotein</keyword>
<protein>
    <recommendedName>
        <fullName evidence="9">Cysteine proteinase 1, mitochondrial</fullName>
        <ecNumber evidence="7">1.6.2.2</ecNumber>
        <ecNumber evidence="8">3.4.22.40</ecNumber>
    </recommendedName>
    <alternativeName>
        <fullName evidence="24">Bleomycin hydrolase</fullName>
    </alternativeName>
    <alternativeName>
        <fullName evidence="27">Homocysteine-thiolactonase</fullName>
    </alternativeName>
    <alternativeName>
        <fullName evidence="25">Leucine aminopeptidase 3</fullName>
    </alternativeName>
    <alternativeName>
        <fullName evidence="29">Microsomal cytochrome b reductase</fullName>
    </alternativeName>
    <alternativeName>
        <fullName evidence="28">NADH-cytochrome b5 reductase 1</fullName>
    </alternativeName>
    <alternativeName>
        <fullName evidence="26">Y3</fullName>
    </alternativeName>
</protein>
<evidence type="ECO:0000256" key="15">
    <source>
        <dbReference type="ARBA" id="ARBA00022807"/>
    </source>
</evidence>
<feature type="transmembrane region" description="Helical" evidence="34">
    <location>
        <begin position="381"/>
        <end position="402"/>
    </location>
</feature>
<evidence type="ECO:0000256" key="10">
    <source>
        <dbReference type="ARBA" id="ARBA00022630"/>
    </source>
</evidence>
<comment type="subunit">
    <text evidence="23">Homohexamer. Binds to nucleic acids. Binds single-stranded DNA and RNA with higher affinity than double-stranded DNA.</text>
</comment>
<evidence type="ECO:0000256" key="30">
    <source>
        <dbReference type="ARBA" id="ARBA00047682"/>
    </source>
</evidence>
<evidence type="ECO:0000313" key="36">
    <source>
        <dbReference type="EMBL" id="OZJ04758.1"/>
    </source>
</evidence>
<dbReference type="Gene3D" id="3.40.50.80">
    <property type="entry name" value="Nucleotide-binding domain of ferredoxin-NADP reductase (FNR) module"/>
    <property type="match status" value="1"/>
</dbReference>
<dbReference type="InterPro" id="IPR018456">
    <property type="entry name" value="PTR2_symporter_CS"/>
</dbReference>
<sequence length="1741" mass="197867">MATTVEDNNADPEKVEEHMYEAIDESHLTEKDRELKAIERRLNAKLDQELLAKGDDMLWPKAVRFIIPNELGERFCYYGVRPLFNVYLQTFMGMNPIDAKIQVSNFTFMSYFFPLIGAALSDSFFGKYVTIVGLSVVYAIGLVLLAVFSIPGIAGAYEAKPLFTYLLPAVLIAFGTGGIKPCGLNFFFSIFYVSINVGSLISGFLMPPLKDSIMCYGHNCYCLVYGICASVFVVDAIIFAIGHHWYCIVPPGGEFLPWKAVKGTFYALYKNYKATPEERGTMGCWLNFAAPLVGEKFVPEIRYLGRIIPQLIPVIGFWLVYDQGQTEWQNQYLMMNPRVSGTFSIPVESFGNVNTIFIIIFVPFLQFIYRMLERNNIRFTILQRMGTGFFLMVVAFALSGIIQGEAIKYYNFEEDPECYNCMRGLWQLPQWALLSFAEALISPEGLKFTYTDVGKQMRSQSASFWLLTTSFGNLLISVMEQGLASNRRLQTDTIPSDLGIVSYPIKYYKYTCICFGFNLLFIAWAYFKWQYVTPEACMTTVPGRSERKKLRELAERARHEDEATLSERLDQDEKTECQPSVVKRETSDTFSSTMQEKQPARHQDLNSLSERLSDLALLDKETSDILGPLTGEFLQSFKGDFSQDSKNLLALNAITRTDLSQVLVNRKAAVADHHDFSLKLDLEGLATNQKQSGRCWLFAGTNVLRLAVMKKYNLEDFELSQPYLFFYDKLEKANYFLESMITLADRDVDDRVVQYLLQAPVNDGGQWDQFVNVVEKYGVVPKVAYPETYSSSASGKLNWIVTAKLREYAVEIRQNYREAIHQKGMPSTKARSLLRASKSHYMNEIYRILTITLGEPPEKFTWSFRNKDGKFYQFTDLTPKTFIKEHCGYPIGETMSLINDPRNNYMKLYTVEFLGNVVGGHPIRYVNVPINQMKKLALAALKSGKPVWFGADVGKFSDRDLAVMDTQIYDYELAFNIKLGLTKEQRLLYGESLMTHAMVFTGAHIDPQDPNKAIRWRVQNSWGNEHGDKGYWILTDEWFDQFVYQIVLEKTEVPKDIVQVLKTEPVVLPAYDPMGALAGHHYSTLPHYLPYVLTSLAAIGIAVFFWGKKKEPVLDPKTYKRFKLIGKTVVSPNTAIYRFGLPYKDAVLGLPIGQHISVMAELNGKEVSRSYTPITSDDDIGYFELMIKTYPSGNISKYFSTLSINDSVNIRGPKGQFVYTPNMVREFGMIAGGTGITPMLQIIKAILKNPRDQTKVSLIFANVNEEDILLREELDALAKEYPDKFKVYYVLNNPPEAWTGSVGFVTTDIIKKHCPAPANDIKILLCGPPPMISAMTKATTELGYAKPRAVSKLEDQITGIESALRSLTYILPGRFEDAEFASQALYAGLNILGLYNDTILQRAARDFSAENNVPTPKPSLFNRYTRYWFQQGQNPRHPNAYKQVALMLTVIGYTQVLVEMGVRKKMGNRARWKFIVLIEIVKAGCRLYLLNLTNHRTFLHNTHLERDIDPSTLSQQAEETETDKAAQPKEWVGPRTGASHPTLDAALPHRNGTANGHTNGFANGSHPFNPLNGFSNGNKGGDDVKKYLMSKVLTPEQLKKPYDLVHRLRGFGVIGEYLFILRPVLYVLAIQKYGRHSWNPWLLSLAVEMASRELIKQYFASGGKDGSRIAMTELESGEQSYRKWLFIYYLLRAPFYERYTRPRLERFCDKVQNKPLISIVAGVIRDYQPLWESVYFYTSAS</sequence>
<comment type="cofactor">
    <cofactor evidence="2">
        <name>FAD</name>
        <dbReference type="ChEBI" id="CHEBI:57692"/>
    </cofactor>
</comment>
<dbReference type="InterPro" id="IPR013919">
    <property type="entry name" value="Pex16"/>
</dbReference>
<dbReference type="CDD" id="cd00585">
    <property type="entry name" value="Peptidase_C1B"/>
    <property type="match status" value="1"/>
</dbReference>
<comment type="function">
    <text evidence="22">The normal physiological role of the enzyme is unknown, but it is not essential for the viability of yeast cells. Has aminopeptidase activity, shortening substrate peptides sequentially by 1 amino acid. Has bleomycin hydrolase activity, which can protect the cell from the toxic effects of bleomycin. Has homocysteine-thiolactonase activity, protecting the cell against homocysteine toxicity. Acts as a repressor in the GAL4 regulatory system, but this does not require either the peptidase or nucleic acid-binding activities.</text>
</comment>
<evidence type="ECO:0000256" key="9">
    <source>
        <dbReference type="ARBA" id="ARBA00016900"/>
    </source>
</evidence>
<evidence type="ECO:0000256" key="24">
    <source>
        <dbReference type="ARBA" id="ARBA00030627"/>
    </source>
</evidence>
<evidence type="ECO:0000256" key="26">
    <source>
        <dbReference type="ARBA" id="ARBA00031859"/>
    </source>
</evidence>
<comment type="catalytic activity">
    <reaction evidence="30">
        <text>2 Fe(III)-[cytochrome b5] + NADH = 2 Fe(II)-[cytochrome b5] + NAD(+) + H(+)</text>
        <dbReference type="Rhea" id="RHEA:46680"/>
        <dbReference type="Rhea" id="RHEA-COMP:10438"/>
        <dbReference type="Rhea" id="RHEA-COMP:10439"/>
        <dbReference type="ChEBI" id="CHEBI:15378"/>
        <dbReference type="ChEBI" id="CHEBI:29033"/>
        <dbReference type="ChEBI" id="CHEBI:29034"/>
        <dbReference type="ChEBI" id="CHEBI:57540"/>
        <dbReference type="ChEBI" id="CHEBI:57945"/>
        <dbReference type="EC" id="1.6.2.2"/>
    </reaction>
</comment>
<evidence type="ECO:0000256" key="29">
    <source>
        <dbReference type="ARBA" id="ARBA00041901"/>
    </source>
</evidence>
<comment type="caution">
    <text evidence="36">The sequence shown here is derived from an EMBL/GenBank/DDBJ whole genome shotgun (WGS) entry which is preliminary data.</text>
</comment>
<dbReference type="Proteomes" id="UP000242875">
    <property type="component" value="Unassembled WGS sequence"/>
</dbReference>
<dbReference type="InterPro" id="IPR008333">
    <property type="entry name" value="Cbr1-like_FAD-bd_dom"/>
</dbReference>
<dbReference type="Gene3D" id="3.90.70.10">
    <property type="entry name" value="Cysteine proteinases"/>
    <property type="match status" value="1"/>
</dbReference>
<name>A0A261Y2F8_9FUNG</name>
<dbReference type="EC" id="3.4.22.40" evidence="8"/>
<evidence type="ECO:0000259" key="35">
    <source>
        <dbReference type="PROSITE" id="PS51384"/>
    </source>
</evidence>
<evidence type="ECO:0000256" key="3">
    <source>
        <dbReference type="ARBA" id="ARBA00004141"/>
    </source>
</evidence>
<dbReference type="Pfam" id="PF00970">
    <property type="entry name" value="FAD_binding_6"/>
    <property type="match status" value="1"/>
</dbReference>
<proteinExistence type="inferred from homology"/>
<keyword evidence="13" id="KW-1000">Mitochondrion outer membrane</keyword>
<evidence type="ECO:0000256" key="7">
    <source>
        <dbReference type="ARBA" id="ARBA00012011"/>
    </source>
</evidence>
<evidence type="ECO:0000256" key="4">
    <source>
        <dbReference type="ARBA" id="ARBA00004294"/>
    </source>
</evidence>
<comment type="catalytic activity">
    <reaction evidence="1">
        <text>Inactivates bleomycin B2 (a cytotoxic glycometallopeptide) by hydrolysis of a carboxyamide bond of beta-aminoalanine, but also shows general aminopeptidase activity. The specificity varies somewhat with source, but amino acid arylamides of Met, Leu and Ala are preferred.</text>
        <dbReference type="EC" id="3.4.22.40"/>
    </reaction>
</comment>
<dbReference type="Pfam" id="PF00175">
    <property type="entry name" value="NAD_binding_1"/>
    <property type="match status" value="1"/>
</dbReference>
<dbReference type="GO" id="GO:0022857">
    <property type="term" value="F:transmembrane transporter activity"/>
    <property type="evidence" value="ECO:0007669"/>
    <property type="project" value="InterPro"/>
</dbReference>
<dbReference type="PROSITE" id="PS00139">
    <property type="entry name" value="THIOL_PROTEASE_CYS"/>
    <property type="match status" value="1"/>
</dbReference>
<evidence type="ECO:0000256" key="33">
    <source>
        <dbReference type="SAM" id="MobiDB-lite"/>
    </source>
</evidence>
<feature type="transmembrane region" description="Helical" evidence="34">
    <location>
        <begin position="462"/>
        <end position="479"/>
    </location>
</feature>
<evidence type="ECO:0000256" key="32">
    <source>
        <dbReference type="RuleBase" id="RU003755"/>
    </source>
</evidence>
<dbReference type="SUPFAM" id="SSF63380">
    <property type="entry name" value="Riboflavin synthase domain-like"/>
    <property type="match status" value="1"/>
</dbReference>
<dbReference type="GO" id="GO:0006508">
    <property type="term" value="P:proteolysis"/>
    <property type="evidence" value="ECO:0007669"/>
    <property type="project" value="UniProtKB-KW"/>
</dbReference>
<dbReference type="PROSITE" id="PS01022">
    <property type="entry name" value="PTR2_1"/>
    <property type="match status" value="1"/>
</dbReference>
<dbReference type="InterPro" id="IPR017927">
    <property type="entry name" value="FAD-bd_FR_type"/>
</dbReference>
<dbReference type="GO" id="GO:0004197">
    <property type="term" value="F:cysteine-type endopeptidase activity"/>
    <property type="evidence" value="ECO:0007669"/>
    <property type="project" value="UniProtKB-EC"/>
</dbReference>
<dbReference type="GO" id="GO:0006857">
    <property type="term" value="P:oligopeptide transport"/>
    <property type="evidence" value="ECO:0007669"/>
    <property type="project" value="InterPro"/>
</dbReference>
<keyword evidence="11" id="KW-0645">Protease</keyword>
<dbReference type="SUPFAM" id="SSF52343">
    <property type="entry name" value="Ferredoxin reductase-like, C-terminal NADP-linked domain"/>
    <property type="match status" value="1"/>
</dbReference>
<evidence type="ECO:0000256" key="22">
    <source>
        <dbReference type="ARBA" id="ARBA00025347"/>
    </source>
</evidence>
<dbReference type="Gene3D" id="1.20.1250.20">
    <property type="entry name" value="MFS general substrate transporter like domains"/>
    <property type="match status" value="1"/>
</dbReference>
<dbReference type="GO" id="GO:0009636">
    <property type="term" value="P:response to toxic substance"/>
    <property type="evidence" value="ECO:0007669"/>
    <property type="project" value="TreeGrafter"/>
</dbReference>
<dbReference type="GO" id="GO:0005741">
    <property type="term" value="C:mitochondrial outer membrane"/>
    <property type="evidence" value="ECO:0007669"/>
    <property type="project" value="UniProtKB-SubCell"/>
</dbReference>
<comment type="similarity">
    <text evidence="32">Belongs to the major facilitator superfamily. Proton-dependent oligopeptide transporter (POT/PTR) (TC 2.A.17) family.</text>
</comment>
<feature type="compositionally biased region" description="Basic and acidic residues" evidence="33">
    <location>
        <begin position="555"/>
        <end position="587"/>
    </location>
</feature>
<keyword evidence="15" id="KW-0788">Thiol protease</keyword>
<evidence type="ECO:0000256" key="18">
    <source>
        <dbReference type="ARBA" id="ARBA00023002"/>
    </source>
</evidence>
<comment type="subcellular location">
    <subcellularLocation>
        <location evidence="3 32">Membrane</location>
        <topology evidence="3 32">Multi-pass membrane protein</topology>
    </subcellularLocation>
    <subcellularLocation>
        <location evidence="4">Mitochondrion outer membrane</location>
    </subcellularLocation>
</comment>
<evidence type="ECO:0000256" key="17">
    <source>
        <dbReference type="ARBA" id="ARBA00022989"/>
    </source>
</evidence>
<evidence type="ECO:0000313" key="37">
    <source>
        <dbReference type="Proteomes" id="UP000242875"/>
    </source>
</evidence>
<dbReference type="InterPro" id="IPR000109">
    <property type="entry name" value="POT_fam"/>
</dbReference>
<evidence type="ECO:0000256" key="5">
    <source>
        <dbReference type="ARBA" id="ARBA00005156"/>
    </source>
</evidence>
<feature type="transmembrane region" description="Helical" evidence="34">
    <location>
        <begin position="186"/>
        <end position="209"/>
    </location>
</feature>
<dbReference type="FunFam" id="2.40.30.10:FF:000032">
    <property type="entry name" value="NADH-cytochrome b5 reductase"/>
    <property type="match status" value="1"/>
</dbReference>
<dbReference type="InterPro" id="IPR001433">
    <property type="entry name" value="OxRdtase_FAD/NAD-bd"/>
</dbReference>
<dbReference type="Pfam" id="PF03051">
    <property type="entry name" value="Peptidase_C1_2"/>
    <property type="match status" value="1"/>
</dbReference>
<evidence type="ECO:0000256" key="19">
    <source>
        <dbReference type="ARBA" id="ARBA00023027"/>
    </source>
</evidence>
<evidence type="ECO:0000256" key="34">
    <source>
        <dbReference type="SAM" id="Phobius"/>
    </source>
</evidence>
<keyword evidence="12 32" id="KW-0812">Transmembrane</keyword>
<dbReference type="GO" id="GO:0043418">
    <property type="term" value="P:homocysteine catabolic process"/>
    <property type="evidence" value="ECO:0007669"/>
    <property type="project" value="TreeGrafter"/>
</dbReference>
<organism evidence="36 37">
    <name type="scientific">Bifiguratus adelaidae</name>
    <dbReference type="NCBI Taxonomy" id="1938954"/>
    <lineage>
        <taxon>Eukaryota</taxon>
        <taxon>Fungi</taxon>
        <taxon>Fungi incertae sedis</taxon>
        <taxon>Mucoromycota</taxon>
        <taxon>Mucoromycotina</taxon>
        <taxon>Endogonomycetes</taxon>
        <taxon>Endogonales</taxon>
        <taxon>Endogonales incertae sedis</taxon>
        <taxon>Bifiguratus</taxon>
    </lineage>
</organism>
<dbReference type="GO" id="GO:0070005">
    <property type="term" value="F:cysteine-type aminopeptidase activity"/>
    <property type="evidence" value="ECO:0007669"/>
    <property type="project" value="InterPro"/>
</dbReference>
<feature type="region of interest" description="Disordered" evidence="33">
    <location>
        <begin position="555"/>
        <end position="603"/>
    </location>
</feature>
<dbReference type="Pfam" id="PF00854">
    <property type="entry name" value="PTR2"/>
    <property type="match status" value="1"/>
</dbReference>
<keyword evidence="21 34" id="KW-0472">Membrane</keyword>
<dbReference type="InterPro" id="IPR036259">
    <property type="entry name" value="MFS_trans_sf"/>
</dbReference>
<dbReference type="InterPro" id="IPR038765">
    <property type="entry name" value="Papain-like_cys_pep_sf"/>
</dbReference>
<dbReference type="PROSITE" id="PS01023">
    <property type="entry name" value="PTR2_2"/>
    <property type="match status" value="1"/>
</dbReference>
<keyword evidence="17 34" id="KW-1133">Transmembrane helix</keyword>
<evidence type="ECO:0000256" key="11">
    <source>
        <dbReference type="ARBA" id="ARBA00022670"/>
    </source>
</evidence>
<dbReference type="PRINTS" id="PR00371">
    <property type="entry name" value="FPNCR"/>
</dbReference>
<feature type="transmembrane region" description="Helical" evidence="34">
    <location>
        <begin position="162"/>
        <end position="180"/>
    </location>
</feature>
<dbReference type="EMBL" id="MVBO01000030">
    <property type="protein sequence ID" value="OZJ04758.1"/>
    <property type="molecule type" value="Genomic_DNA"/>
</dbReference>
<feature type="transmembrane region" description="Helical" evidence="34">
    <location>
        <begin position="127"/>
        <end position="150"/>
    </location>
</feature>
<evidence type="ECO:0000256" key="13">
    <source>
        <dbReference type="ARBA" id="ARBA00022787"/>
    </source>
</evidence>
<keyword evidence="37" id="KW-1185">Reference proteome</keyword>
<dbReference type="GO" id="GO:0090524">
    <property type="term" value="F:cytochrome-b5 reductase activity, acting on NADH"/>
    <property type="evidence" value="ECO:0007669"/>
    <property type="project" value="UniProtKB-EC"/>
</dbReference>
<evidence type="ECO:0000256" key="14">
    <source>
        <dbReference type="ARBA" id="ARBA00022801"/>
    </source>
</evidence>
<evidence type="ECO:0000256" key="21">
    <source>
        <dbReference type="ARBA" id="ARBA00023136"/>
    </source>
</evidence>
<dbReference type="FunFam" id="3.40.50.80:FF:000019">
    <property type="entry name" value="NADH-cytochrome b5 reductase"/>
    <property type="match status" value="1"/>
</dbReference>
<dbReference type="InterPro" id="IPR000169">
    <property type="entry name" value="Pept_cys_AS"/>
</dbReference>
<evidence type="ECO:0000256" key="2">
    <source>
        <dbReference type="ARBA" id="ARBA00001974"/>
    </source>
</evidence>
<dbReference type="CDD" id="cd06183">
    <property type="entry name" value="cyt_b5_reduct_like"/>
    <property type="match status" value="1"/>
</dbReference>
<comment type="similarity">
    <text evidence="6">Belongs to the flavoprotein pyridine nucleotide cytochrome reductase family.</text>
</comment>
<dbReference type="PANTHER" id="PTHR10363">
    <property type="entry name" value="BLEOMYCIN HYDROLASE"/>
    <property type="match status" value="1"/>
</dbReference>
<evidence type="ECO:0000256" key="1">
    <source>
        <dbReference type="ARBA" id="ARBA00000423"/>
    </source>
</evidence>
<feature type="transmembrane region" description="Helical" evidence="34">
    <location>
        <begin position="507"/>
        <end position="527"/>
    </location>
</feature>
<feature type="domain" description="FAD-binding FR-type" evidence="35">
    <location>
        <begin position="1117"/>
        <end position="1220"/>
    </location>
</feature>
<dbReference type="SUPFAM" id="SSF103473">
    <property type="entry name" value="MFS general substrate transporter"/>
    <property type="match status" value="1"/>
</dbReference>
<dbReference type="InterPro" id="IPR017938">
    <property type="entry name" value="Riboflavin_synthase-like_b-brl"/>
</dbReference>
<dbReference type="PROSITE" id="PS51384">
    <property type="entry name" value="FAD_FR"/>
    <property type="match status" value="1"/>
</dbReference>
<keyword evidence="18" id="KW-0560">Oxidoreductase</keyword>
<evidence type="ECO:0000256" key="28">
    <source>
        <dbReference type="ARBA" id="ARBA00039438"/>
    </source>
</evidence>
<evidence type="ECO:0000256" key="12">
    <source>
        <dbReference type="ARBA" id="ARBA00022692"/>
    </source>
</evidence>
<dbReference type="SUPFAM" id="SSF54001">
    <property type="entry name" value="Cysteine proteinases"/>
    <property type="match status" value="1"/>
</dbReference>
<comment type="catalytic activity">
    <reaction evidence="31">
        <text>2 Fe(3+)-[Dph3] + NADH = 2 Fe(2+)-[Dph3] + NAD(+) + H(+)</text>
        <dbReference type="Rhea" id="RHEA:71231"/>
        <dbReference type="Rhea" id="RHEA-COMP:18002"/>
        <dbReference type="Rhea" id="RHEA-COMP:18003"/>
        <dbReference type="ChEBI" id="CHEBI:15378"/>
        <dbReference type="ChEBI" id="CHEBI:29033"/>
        <dbReference type="ChEBI" id="CHEBI:29034"/>
        <dbReference type="ChEBI" id="CHEBI:57540"/>
        <dbReference type="ChEBI" id="CHEBI:57945"/>
        <dbReference type="ChEBI" id="CHEBI:83228"/>
    </reaction>
    <physiologicalReaction direction="left-to-right" evidence="31">
        <dbReference type="Rhea" id="RHEA:71232"/>
    </physiologicalReaction>
</comment>
<feature type="transmembrane region" description="Helical" evidence="34">
    <location>
        <begin position="350"/>
        <end position="369"/>
    </location>
</feature>
<evidence type="ECO:0000256" key="6">
    <source>
        <dbReference type="ARBA" id="ARBA00006105"/>
    </source>
</evidence>
<dbReference type="PANTHER" id="PTHR10363:SF2">
    <property type="entry name" value="BLEOMYCIN HYDROLASE"/>
    <property type="match status" value="1"/>
</dbReference>
<feature type="region of interest" description="Disordered" evidence="33">
    <location>
        <begin position="1513"/>
        <end position="1537"/>
    </location>
</feature>
<dbReference type="Gene3D" id="2.40.30.10">
    <property type="entry name" value="Translation factors"/>
    <property type="match status" value="1"/>
</dbReference>
<reference evidence="36 37" key="1">
    <citation type="journal article" date="2017" name="Mycologia">
        <title>Bifiguratus adelaidae, gen. et sp. nov., a new member of Mucoromycotina in endophytic and soil-dwelling habitats.</title>
        <authorList>
            <person name="Torres-Cruz T.J."/>
            <person name="Billingsley Tobias T.L."/>
            <person name="Almatruk M."/>
            <person name="Hesse C."/>
            <person name="Kuske C.R."/>
            <person name="Desiro A."/>
            <person name="Benucci G.M."/>
            <person name="Bonito G."/>
            <person name="Stajich J.E."/>
            <person name="Dunlap C."/>
            <person name="Arnold A.E."/>
            <person name="Porras-Alfaro A."/>
        </authorList>
    </citation>
    <scope>NUCLEOTIDE SEQUENCE [LARGE SCALE GENOMIC DNA]</scope>
    <source>
        <strain evidence="36 37">AZ0501</strain>
    </source>
</reference>
<evidence type="ECO:0000256" key="23">
    <source>
        <dbReference type="ARBA" id="ARBA00026080"/>
    </source>
</evidence>
<keyword evidence="14" id="KW-0378">Hydrolase</keyword>
<evidence type="ECO:0000256" key="31">
    <source>
        <dbReference type="ARBA" id="ARBA00049138"/>
    </source>
</evidence>
<dbReference type="InterPro" id="IPR004134">
    <property type="entry name" value="Peptidase_C1B"/>
</dbReference>
<dbReference type="OrthoDB" id="2666448at2759"/>
<keyword evidence="16" id="KW-0274">FAD</keyword>
<dbReference type="InterPro" id="IPR039261">
    <property type="entry name" value="FNR_nucleotide-bd"/>
</dbReference>
<accession>A0A261Y2F8</accession>
<feature type="transmembrane region" description="Helical" evidence="34">
    <location>
        <begin position="103"/>
        <end position="121"/>
    </location>
</feature>
<keyword evidence="20" id="KW-0496">Mitochondrion</keyword>
<comment type="pathway">
    <text evidence="5">Protein modification; peptidyl-diphthamide biosynthesis.</text>
</comment>
<dbReference type="Pfam" id="PF08610">
    <property type="entry name" value="Pex16"/>
    <property type="match status" value="1"/>
</dbReference>
<evidence type="ECO:0000256" key="27">
    <source>
        <dbReference type="ARBA" id="ARBA00032353"/>
    </source>
</evidence>
<feature type="transmembrane region" description="Helical" evidence="34">
    <location>
        <begin position="221"/>
        <end position="246"/>
    </location>
</feature>
<gene>
    <name evidence="36" type="ORF">BZG36_01830</name>
</gene>
<evidence type="ECO:0000256" key="25">
    <source>
        <dbReference type="ARBA" id="ARBA00031564"/>
    </source>
</evidence>
<evidence type="ECO:0000256" key="8">
    <source>
        <dbReference type="ARBA" id="ARBA00012465"/>
    </source>
</evidence>
<keyword evidence="32" id="KW-0813">Transport</keyword>
<evidence type="ECO:0000256" key="20">
    <source>
        <dbReference type="ARBA" id="ARBA00023128"/>
    </source>
</evidence>